<evidence type="ECO:0000313" key="1">
    <source>
        <dbReference type="EMBL" id="MCB5200658.1"/>
    </source>
</evidence>
<dbReference type="PANTHER" id="PTHR12526:SF623">
    <property type="entry name" value="WABG"/>
    <property type="match status" value="1"/>
</dbReference>
<proteinExistence type="predicted"/>
<keyword evidence="2" id="KW-1185">Reference proteome</keyword>
<comment type="caution">
    <text evidence="1">The sequence shown here is derived from an EMBL/GenBank/DDBJ whole genome shotgun (WGS) entry which is preliminary data.</text>
</comment>
<protein>
    <submittedName>
        <fullName evidence="1">Glycosyltransferase family 4 protein</fullName>
    </submittedName>
</protein>
<dbReference type="Proteomes" id="UP001138961">
    <property type="component" value="Unassembled WGS sequence"/>
</dbReference>
<reference evidence="1" key="1">
    <citation type="submission" date="2021-10" db="EMBL/GenBank/DDBJ databases">
        <title>Loktanella gaetbuli sp. nov., isolated from a tidal flat.</title>
        <authorList>
            <person name="Park S."/>
            <person name="Yoon J.-H."/>
        </authorList>
    </citation>
    <scope>NUCLEOTIDE SEQUENCE</scope>
    <source>
        <strain evidence="1">TSTF-M6</strain>
    </source>
</reference>
<dbReference type="EMBL" id="JAJATZ010000010">
    <property type="protein sequence ID" value="MCB5200658.1"/>
    <property type="molecule type" value="Genomic_DNA"/>
</dbReference>
<dbReference type="Pfam" id="PF13692">
    <property type="entry name" value="Glyco_trans_1_4"/>
    <property type="match status" value="1"/>
</dbReference>
<dbReference type="Gene3D" id="3.40.50.2000">
    <property type="entry name" value="Glycogen Phosphorylase B"/>
    <property type="match status" value="2"/>
</dbReference>
<name>A0ABS8BY43_9RHOB</name>
<dbReference type="PANTHER" id="PTHR12526">
    <property type="entry name" value="GLYCOSYLTRANSFERASE"/>
    <property type="match status" value="1"/>
</dbReference>
<dbReference type="SUPFAM" id="SSF53756">
    <property type="entry name" value="UDP-Glycosyltransferase/glycogen phosphorylase"/>
    <property type="match status" value="1"/>
</dbReference>
<evidence type="ECO:0000313" key="2">
    <source>
        <dbReference type="Proteomes" id="UP001138961"/>
    </source>
</evidence>
<organism evidence="1 2">
    <name type="scientific">Loktanella gaetbuli</name>
    <dbReference type="NCBI Taxonomy" id="2881335"/>
    <lineage>
        <taxon>Bacteria</taxon>
        <taxon>Pseudomonadati</taxon>
        <taxon>Pseudomonadota</taxon>
        <taxon>Alphaproteobacteria</taxon>
        <taxon>Rhodobacterales</taxon>
        <taxon>Roseobacteraceae</taxon>
        <taxon>Loktanella</taxon>
    </lineage>
</organism>
<accession>A0ABS8BY43</accession>
<sequence length="256" mass="27203">MVADIYAAAGDPLEPIPATYWDHWQREVDLADTILVNSDWSRQGLIAEGVPAERITVVPLAFEGAATPPARAPLPDRFTADHPLRLLFLGQVTRRKGIDIALDAMAALPDAPLRLDVVGPVQITIPDTARADPRIVFHGSRPRHETPAAYAGADLFVFPTRSDGFGLTQLEALAQGLPVIASDRCGTVVRCGTDGVILPDLTPAALADTLSALSADPARVRRMMQAARLDTRFDLDTLGQSLAALTPGAVTTGHPG</sequence>
<gene>
    <name evidence="1" type="ORF">LGQ03_15580</name>
</gene>
<dbReference type="CDD" id="cd03801">
    <property type="entry name" value="GT4_PimA-like"/>
    <property type="match status" value="1"/>
</dbReference>